<accession>A0AC34FJA7</accession>
<evidence type="ECO:0000313" key="1">
    <source>
        <dbReference type="Proteomes" id="UP000887579"/>
    </source>
</evidence>
<reference evidence="2" key="1">
    <citation type="submission" date="2022-11" db="UniProtKB">
        <authorList>
            <consortium name="WormBaseParasite"/>
        </authorList>
    </citation>
    <scope>IDENTIFICATION</scope>
</reference>
<evidence type="ECO:0000313" key="2">
    <source>
        <dbReference type="WBParaSite" id="ES5_v2.g17092.t1"/>
    </source>
</evidence>
<proteinExistence type="predicted"/>
<organism evidence="1 2">
    <name type="scientific">Panagrolaimus sp. ES5</name>
    <dbReference type="NCBI Taxonomy" id="591445"/>
    <lineage>
        <taxon>Eukaryota</taxon>
        <taxon>Metazoa</taxon>
        <taxon>Ecdysozoa</taxon>
        <taxon>Nematoda</taxon>
        <taxon>Chromadorea</taxon>
        <taxon>Rhabditida</taxon>
        <taxon>Tylenchina</taxon>
        <taxon>Panagrolaimomorpha</taxon>
        <taxon>Panagrolaimoidea</taxon>
        <taxon>Panagrolaimidae</taxon>
        <taxon>Panagrolaimus</taxon>
    </lineage>
</organism>
<dbReference type="Proteomes" id="UP000887579">
    <property type="component" value="Unplaced"/>
</dbReference>
<name>A0AC34FJA7_9BILA</name>
<dbReference type="WBParaSite" id="ES5_v2.g17092.t1">
    <property type="protein sequence ID" value="ES5_v2.g17092.t1"/>
    <property type="gene ID" value="ES5_v2.g17092"/>
</dbReference>
<protein>
    <submittedName>
        <fullName evidence="2">Uncharacterized protein</fullName>
    </submittedName>
</protein>
<sequence length="534" mass="61127">MSAPDFILHRNNGKSYYAMVTHDEYSMRLFVYDEEDPKNGEQIALIGDEALIDQLPILVDRRFKGVIVQLFEYKPENYTSNYAFCCKIRKCLDGLKVPYFFTARTEKNTSTALIGANITSKIGDIILSVLVGRMNYIVAEYKFTENGYIMVTNRGFPYFPESEGATKTKIMGACNPSVILGFTPFDSCSTTRLASVMRSEKKFIMVDFKQHGYKYPGEMVKWLLDNSYTKFFVQPISWKNTGVIGVMGQAPRDLFEIHCDTQLPAEAKFTVSKCFSHIRVLSITENNKVQQDLVTQIELPKNCHKTEITLSMDINQFVTVTTKEIAIPEIEALPKKLDESLESKIPVIGFFDQSSVVCVAKDDENYKFLEQWGGVYGDELFINFDTEPAKYGVKAVIPFKTAMNSVVFGMFLYDIFMYITNNFFSDLIKILSMPITNIKKDPKWRFKFTKDSNNPCLIEVVKHDGTTATQSPTFFMALLLKEQILKMKEELGEKPKEIGFCFFDTFNFAERKRIETKLQEACGFLKTKCIFVEV</sequence>